<keyword evidence="3" id="KW-0012">Acyltransferase</keyword>
<evidence type="ECO:0000313" key="4">
    <source>
        <dbReference type="EMBL" id="KAE8023617.1"/>
    </source>
</evidence>
<comment type="similarity">
    <text evidence="1">Belongs to the plant acyltransferase family.</text>
</comment>
<dbReference type="EMBL" id="CM017323">
    <property type="protein sequence ID" value="KAE8023617.1"/>
    <property type="molecule type" value="Genomic_DNA"/>
</dbReference>
<keyword evidence="2" id="KW-0808">Transferase</keyword>
<evidence type="ECO:0000256" key="1">
    <source>
        <dbReference type="ARBA" id="ARBA00009861"/>
    </source>
</evidence>
<dbReference type="Pfam" id="PF02458">
    <property type="entry name" value="Transferase"/>
    <property type="match status" value="1"/>
</dbReference>
<dbReference type="PANTHER" id="PTHR31623:SF17">
    <property type="entry name" value="F21J9.9"/>
    <property type="match status" value="1"/>
</dbReference>
<evidence type="ECO:0000256" key="3">
    <source>
        <dbReference type="ARBA" id="ARBA00023315"/>
    </source>
</evidence>
<evidence type="ECO:0000256" key="2">
    <source>
        <dbReference type="ARBA" id="ARBA00022679"/>
    </source>
</evidence>
<gene>
    <name evidence="4" type="ORF">FH972_009292</name>
</gene>
<dbReference type="GO" id="GO:0016746">
    <property type="term" value="F:acyltransferase activity"/>
    <property type="evidence" value="ECO:0007669"/>
    <property type="project" value="UniProtKB-KW"/>
</dbReference>
<protein>
    <submittedName>
        <fullName evidence="4">Uncharacterized protein</fullName>
    </submittedName>
</protein>
<name>A0A5N6R1F4_9ROSI</name>
<reference evidence="4 5" key="1">
    <citation type="submission" date="2019-06" db="EMBL/GenBank/DDBJ databases">
        <title>A chromosomal-level reference genome of Carpinus fangiana (Coryloideae, Betulaceae).</title>
        <authorList>
            <person name="Yang X."/>
            <person name="Wang Z."/>
            <person name="Zhang L."/>
            <person name="Hao G."/>
            <person name="Liu J."/>
            <person name="Yang Y."/>
        </authorList>
    </citation>
    <scope>NUCLEOTIDE SEQUENCE [LARGE SCALE GENOMIC DNA]</scope>
    <source>
        <strain evidence="4">Cfa_2016G</strain>
        <tissue evidence="4">Leaf</tissue>
    </source>
</reference>
<dbReference type="AlphaFoldDB" id="A0A5N6R1F4"/>
<accession>A0A5N6R1F4</accession>
<proteinExistence type="inferred from homology"/>
<sequence length="437" mass="49169">MKVDIEIISKEIITPSSPTPHHLRHYQLSFLDQIAPPVFMPLFLFFPKQASNNLITNLEQSNRLKKSLSEALTRFYPLAGQVKDSVYIDCNDEGVYYVEAEAKSQLVEFLQDPIPAEINKFLPFELDDVNEFPLVVQVTFFTCGGIAVGLGMSHKVGDGLSLFMFINSWAAIARGDGHTVTPRFASATFFPPRSLTGFEPRTGIVKENIVAKRFLFDASSVAALIAKYDDPRRVRPTRVEALSVFIWCRFMAATQSKSDPTDKIYTVLHAVNLRTRMDPPLSVNYFGNISRIAISIPSMDTDDDGRRGIVNQVRDSIRKVNAEYVKKLQESDGLAHFNFIKERAVQIRKGEVVSFSFTSLCRFPIYDADFGWGKPVWVSAARLTFKNLVTFIDTKTGNGIEAWINLKEEDMAKFECDEELLAHVSPTPKPNVKSSAF</sequence>
<dbReference type="Gene3D" id="3.30.559.10">
    <property type="entry name" value="Chloramphenicol acetyltransferase-like domain"/>
    <property type="match status" value="2"/>
</dbReference>
<dbReference type="PANTHER" id="PTHR31623">
    <property type="entry name" value="F21J9.9"/>
    <property type="match status" value="1"/>
</dbReference>
<evidence type="ECO:0000313" key="5">
    <source>
        <dbReference type="Proteomes" id="UP000327013"/>
    </source>
</evidence>
<organism evidence="4 5">
    <name type="scientific">Carpinus fangiana</name>
    <dbReference type="NCBI Taxonomy" id="176857"/>
    <lineage>
        <taxon>Eukaryota</taxon>
        <taxon>Viridiplantae</taxon>
        <taxon>Streptophyta</taxon>
        <taxon>Embryophyta</taxon>
        <taxon>Tracheophyta</taxon>
        <taxon>Spermatophyta</taxon>
        <taxon>Magnoliopsida</taxon>
        <taxon>eudicotyledons</taxon>
        <taxon>Gunneridae</taxon>
        <taxon>Pentapetalae</taxon>
        <taxon>rosids</taxon>
        <taxon>fabids</taxon>
        <taxon>Fagales</taxon>
        <taxon>Betulaceae</taxon>
        <taxon>Carpinus</taxon>
    </lineage>
</organism>
<dbReference type="Proteomes" id="UP000327013">
    <property type="component" value="Chromosome 3"/>
</dbReference>
<dbReference type="InterPro" id="IPR023213">
    <property type="entry name" value="CAT-like_dom_sf"/>
</dbReference>
<dbReference type="OrthoDB" id="671439at2759"/>
<keyword evidence="5" id="KW-1185">Reference proteome</keyword>